<organism evidence="1 2">
    <name type="scientific">Thalictrum thalictroides</name>
    <name type="common">Rue-anemone</name>
    <name type="synonym">Anemone thalictroides</name>
    <dbReference type="NCBI Taxonomy" id="46969"/>
    <lineage>
        <taxon>Eukaryota</taxon>
        <taxon>Viridiplantae</taxon>
        <taxon>Streptophyta</taxon>
        <taxon>Embryophyta</taxon>
        <taxon>Tracheophyta</taxon>
        <taxon>Spermatophyta</taxon>
        <taxon>Magnoliopsida</taxon>
        <taxon>Ranunculales</taxon>
        <taxon>Ranunculaceae</taxon>
        <taxon>Thalictroideae</taxon>
        <taxon>Thalictrum</taxon>
    </lineage>
</organism>
<dbReference type="AlphaFoldDB" id="A0A7J6VZ92"/>
<dbReference type="EMBL" id="JABWDY010024200">
    <property type="protein sequence ID" value="KAF5190434.1"/>
    <property type="molecule type" value="Genomic_DNA"/>
</dbReference>
<protein>
    <submittedName>
        <fullName evidence="1">Uncharacterized protein</fullName>
    </submittedName>
</protein>
<accession>A0A7J6VZ92</accession>
<proteinExistence type="predicted"/>
<name>A0A7J6VZ92_THATH</name>
<gene>
    <name evidence="1" type="ORF">FRX31_019980</name>
</gene>
<evidence type="ECO:0000313" key="2">
    <source>
        <dbReference type="Proteomes" id="UP000554482"/>
    </source>
</evidence>
<comment type="caution">
    <text evidence="1">The sequence shown here is derived from an EMBL/GenBank/DDBJ whole genome shotgun (WGS) entry which is preliminary data.</text>
</comment>
<dbReference type="Proteomes" id="UP000554482">
    <property type="component" value="Unassembled WGS sequence"/>
</dbReference>
<reference evidence="1 2" key="1">
    <citation type="submission" date="2020-06" db="EMBL/GenBank/DDBJ databases">
        <title>Transcriptomic and genomic resources for Thalictrum thalictroides and T. hernandezii: Facilitating candidate gene discovery in an emerging model plant lineage.</title>
        <authorList>
            <person name="Arias T."/>
            <person name="Riano-Pachon D.M."/>
            <person name="Di Stilio V.S."/>
        </authorList>
    </citation>
    <scope>NUCLEOTIDE SEQUENCE [LARGE SCALE GENOMIC DNA]</scope>
    <source>
        <strain evidence="2">cv. WT478/WT964</strain>
        <tissue evidence="1">Leaves</tissue>
    </source>
</reference>
<keyword evidence="2" id="KW-1185">Reference proteome</keyword>
<sequence>MDKTPDLEMGYCSSSSTHSDFKITGLDFPCFDGGAETRYVKLKFKGSSTAQSFSEIRLAEAALLMGIGAIANENFSDIKNSYGATTSTPWYENWHSKFIGYDSEINYKKRSGTIVTNRLSRAHLVQGIQHTGDLGLIGAAATLRFFGKHPLGAIFSNALSDIFKLLEDLVVQLVGVQEVVANYDIQCLYNATTHSSAWKNVQIIVSSRQMVRYKEEDILKDLGECRHYSSHRQRSIEQGDMNPLEKENDIYRRSIPSLHIRLIHHWGNDAAQKFMHSHFQRRSIPSLHD</sequence>
<evidence type="ECO:0000313" key="1">
    <source>
        <dbReference type="EMBL" id="KAF5190434.1"/>
    </source>
</evidence>